<evidence type="ECO:0000259" key="2">
    <source>
        <dbReference type="PROSITE" id="PS50803"/>
    </source>
</evidence>
<accession>A0A8J2SUV2</accession>
<dbReference type="AlphaFoldDB" id="A0A8J2SUV2"/>
<dbReference type="OrthoDB" id="68400at2759"/>
<protein>
    <recommendedName>
        <fullName evidence="2">OAR domain-containing protein</fullName>
    </recommendedName>
</protein>
<gene>
    <name evidence="3" type="ORF">PECAL_5P14270</name>
</gene>
<proteinExistence type="predicted"/>
<dbReference type="InterPro" id="IPR003654">
    <property type="entry name" value="OAR_dom"/>
</dbReference>
<name>A0A8J2SUV2_9STRA</name>
<keyword evidence="4" id="KW-1185">Reference proteome</keyword>
<sequence length="114" mass="12960">MSSPLSEFRTILRILNKWPSTRPRDSIWKTYLREEYRRSAADAASLEALRRRARDYANLLDGVEEQKRLRALDTGAEVSEGVKEAIRRSAARSGLVAPDDVDAPFVDLNKERNG</sequence>
<dbReference type="Proteomes" id="UP000789595">
    <property type="component" value="Unassembled WGS sequence"/>
</dbReference>
<dbReference type="PROSITE" id="PS50803">
    <property type="entry name" value="OAR"/>
    <property type="match status" value="1"/>
</dbReference>
<evidence type="ECO:0000313" key="3">
    <source>
        <dbReference type="EMBL" id="CAH0376834.1"/>
    </source>
</evidence>
<comment type="subcellular location">
    <subcellularLocation>
        <location evidence="1">Nucleus</location>
    </subcellularLocation>
</comment>
<dbReference type="EMBL" id="CAKKNE010000005">
    <property type="protein sequence ID" value="CAH0376834.1"/>
    <property type="molecule type" value="Genomic_DNA"/>
</dbReference>
<organism evidence="3 4">
    <name type="scientific">Pelagomonas calceolata</name>
    <dbReference type="NCBI Taxonomy" id="35677"/>
    <lineage>
        <taxon>Eukaryota</taxon>
        <taxon>Sar</taxon>
        <taxon>Stramenopiles</taxon>
        <taxon>Ochrophyta</taxon>
        <taxon>Pelagophyceae</taxon>
        <taxon>Pelagomonadales</taxon>
        <taxon>Pelagomonadaceae</taxon>
        <taxon>Pelagomonas</taxon>
    </lineage>
</organism>
<dbReference type="GO" id="GO:0005634">
    <property type="term" value="C:nucleus"/>
    <property type="evidence" value="ECO:0007669"/>
    <property type="project" value="UniProtKB-SubCell"/>
</dbReference>
<reference evidence="3" key="1">
    <citation type="submission" date="2021-11" db="EMBL/GenBank/DDBJ databases">
        <authorList>
            <consortium name="Genoscope - CEA"/>
            <person name="William W."/>
        </authorList>
    </citation>
    <scope>NUCLEOTIDE SEQUENCE</scope>
</reference>
<evidence type="ECO:0000256" key="1">
    <source>
        <dbReference type="ARBA" id="ARBA00004123"/>
    </source>
</evidence>
<evidence type="ECO:0000313" key="4">
    <source>
        <dbReference type="Proteomes" id="UP000789595"/>
    </source>
</evidence>
<dbReference type="Pfam" id="PF13233">
    <property type="entry name" value="Complex1_LYR_2"/>
    <property type="match status" value="1"/>
</dbReference>
<comment type="caution">
    <text evidence="3">The sequence shown here is derived from an EMBL/GenBank/DDBJ whole genome shotgun (WGS) entry which is preliminary data.</text>
</comment>
<feature type="domain" description="OAR" evidence="2">
    <location>
        <begin position="44"/>
        <end position="57"/>
    </location>
</feature>